<keyword evidence="3" id="KW-1185">Reference proteome</keyword>
<evidence type="ECO:0000313" key="2">
    <source>
        <dbReference type="EMBL" id="NKI40626.1"/>
    </source>
</evidence>
<comment type="caution">
    <text evidence="2">The sequence shown here is derived from an EMBL/GenBank/DDBJ whole genome shotgun (WGS) entry which is preliminary data.</text>
</comment>
<proteinExistence type="predicted"/>
<feature type="region of interest" description="Disordered" evidence="1">
    <location>
        <begin position="1"/>
        <end position="71"/>
    </location>
</feature>
<reference evidence="2 3" key="1">
    <citation type="submission" date="2020-04" db="EMBL/GenBank/DDBJ databases">
        <title>Phylogenetic Diversity and Antibacterial Activity against Ralstonia solanacearum of Endophytic Actinomycete Isolated from Moss.</title>
        <authorList>
            <person name="Zhuang X."/>
        </authorList>
    </citation>
    <scope>NUCLEOTIDE SEQUENCE [LARGE SCALE GENOMIC DNA]</scope>
    <source>
        <strain evidence="2 3">LD120</strain>
    </source>
</reference>
<organism evidence="2 3">
    <name type="scientific">Streptomyces physcomitrii</name>
    <dbReference type="NCBI Taxonomy" id="2724184"/>
    <lineage>
        <taxon>Bacteria</taxon>
        <taxon>Bacillati</taxon>
        <taxon>Actinomycetota</taxon>
        <taxon>Actinomycetes</taxon>
        <taxon>Kitasatosporales</taxon>
        <taxon>Streptomycetaceae</taxon>
        <taxon>Streptomyces</taxon>
    </lineage>
</organism>
<dbReference type="Proteomes" id="UP000772196">
    <property type="component" value="Unassembled WGS sequence"/>
</dbReference>
<name>A0ABX1GWZ1_9ACTN</name>
<gene>
    <name evidence="2" type="ORF">HFV08_05040</name>
</gene>
<accession>A0ABX1GWZ1</accession>
<dbReference type="EMBL" id="JAAWWP010000002">
    <property type="protein sequence ID" value="NKI40626.1"/>
    <property type="molecule type" value="Genomic_DNA"/>
</dbReference>
<evidence type="ECO:0000313" key="3">
    <source>
        <dbReference type="Proteomes" id="UP000772196"/>
    </source>
</evidence>
<evidence type="ECO:0000256" key="1">
    <source>
        <dbReference type="SAM" id="MobiDB-lite"/>
    </source>
</evidence>
<dbReference type="RefSeq" id="WP_168536254.1">
    <property type="nucleotide sequence ID" value="NZ_JAAWWP010000002.1"/>
</dbReference>
<feature type="compositionally biased region" description="Basic and acidic residues" evidence="1">
    <location>
        <begin position="47"/>
        <end position="71"/>
    </location>
</feature>
<sequence>MSASQRQARPEHEAPVAEPPVPSALSMSELLQSCVAADAVSTPPRTPPHETPEDPRDDRAEPTGHQDSKAA</sequence>
<protein>
    <submittedName>
        <fullName evidence="2">Uncharacterized protein</fullName>
    </submittedName>
</protein>